<sequence length="651" mass="73943">AFSYDALDRLHEEIGFDGRLTRYRYDAAGLPMVREEHGSPTGKGMHRHPDARIDTHYQRDAAGRLVEKLVSRITGPAMAEQLRTQYRYDKLGRLVQARNAQAEVELQYDALGQLISETTTGRHHASRIAHAYDVLGNRIQTVLPDGRKLNQLFYGSGHLHQVNLDGEVICDIERDALHREVGRTQGPLNSLFQYDKLGRLTGQQVSGSLAEQRRAWQALDKPELDSSLIARRYDYDKSGELIAIEDARLGRTAYHYDALGGILSAVHPTTQERFAFDPAHNLIDDSLQAQGGRIENNRVTVFEDKRYAYDVHGELIAKKIGRHTEMTLQWNGEHQLIKAVTTRQAHTDQQTVQTVMYGYDPFGRRLYKKDAFGITHFVWDGNRLLEEVRGNHARTYVHQPGSFVPLAQVNRVCKQDREASQSAKKAEVLHIHTDHLGTPREMTDERGQLQWAATYRTWGNVLRVEEPEADDWMDERAQRRVFEEAQSLRFQGQYYDAETGLHYNRFRYYDPDCGRFVSQDPVGLQGGNNFYQYAPNPVVWIDPLRLTSTTPPTITAPEITGKTRTEICDLAKQKGLIPKKNDATGAPIKWHCPCTGKERLRLDRGHIDAKTGLPYNDPKAAVDHVHGYDPTGKVKIVSPNDGNPHFPTKGE</sequence>
<dbReference type="Pfam" id="PF05593">
    <property type="entry name" value="RHS_repeat"/>
    <property type="match status" value="1"/>
</dbReference>
<comment type="caution">
    <text evidence="3">The sequence shown here is derived from an EMBL/GenBank/DDBJ whole genome shotgun (WGS) entry which is preliminary data.</text>
</comment>
<dbReference type="NCBIfam" id="TIGR01643">
    <property type="entry name" value="YD_repeat_2x"/>
    <property type="match status" value="1"/>
</dbReference>
<dbReference type="InterPro" id="IPR006530">
    <property type="entry name" value="YD"/>
</dbReference>
<feature type="domain" description="RHS protein conserved region" evidence="2">
    <location>
        <begin position="429"/>
        <end position="463"/>
    </location>
</feature>
<dbReference type="Proteomes" id="UP001352263">
    <property type="component" value="Unassembled WGS sequence"/>
</dbReference>
<dbReference type="PANTHER" id="PTHR32305:SF15">
    <property type="entry name" value="PROTEIN RHSA-RELATED"/>
    <property type="match status" value="1"/>
</dbReference>
<dbReference type="RefSeq" id="WP_326510197.1">
    <property type="nucleotide sequence ID" value="NZ_JAWIIV010000061.1"/>
</dbReference>
<evidence type="ECO:0000259" key="2">
    <source>
        <dbReference type="Pfam" id="PF03527"/>
    </source>
</evidence>
<dbReference type="Gene3D" id="2.180.10.10">
    <property type="entry name" value="RHS repeat-associated core"/>
    <property type="match status" value="2"/>
</dbReference>
<dbReference type="Pfam" id="PF03527">
    <property type="entry name" value="RHS"/>
    <property type="match status" value="1"/>
</dbReference>
<dbReference type="InterPro" id="IPR050708">
    <property type="entry name" value="T6SS_VgrG/RHS"/>
</dbReference>
<dbReference type="NCBIfam" id="TIGR03696">
    <property type="entry name" value="Rhs_assc_core"/>
    <property type="match status" value="1"/>
</dbReference>
<feature type="region of interest" description="Disordered" evidence="1">
    <location>
        <begin position="632"/>
        <end position="651"/>
    </location>
</feature>
<dbReference type="PANTHER" id="PTHR32305">
    <property type="match status" value="1"/>
</dbReference>
<dbReference type="InterPro" id="IPR001826">
    <property type="entry name" value="RHS"/>
</dbReference>
<keyword evidence="4" id="KW-1185">Reference proteome</keyword>
<organism evidence="3 4">
    <name type="scientific">Noviherbaspirillum album</name>
    <dbReference type="NCBI Taxonomy" id="3080276"/>
    <lineage>
        <taxon>Bacteria</taxon>
        <taxon>Pseudomonadati</taxon>
        <taxon>Pseudomonadota</taxon>
        <taxon>Betaproteobacteria</taxon>
        <taxon>Burkholderiales</taxon>
        <taxon>Oxalobacteraceae</taxon>
        <taxon>Noviherbaspirillum</taxon>
    </lineage>
</organism>
<reference evidence="3 4" key="1">
    <citation type="submission" date="2023-10" db="EMBL/GenBank/DDBJ databases">
        <title>Noviherbaspirillum sp. CPCC 100848 genome assembly.</title>
        <authorList>
            <person name="Li X.Y."/>
            <person name="Fang X.M."/>
        </authorList>
    </citation>
    <scope>NUCLEOTIDE SEQUENCE [LARGE SCALE GENOMIC DNA]</scope>
    <source>
        <strain evidence="3 4">CPCC 100848</strain>
    </source>
</reference>
<accession>A0ABU6JIV4</accession>
<feature type="non-terminal residue" evidence="3">
    <location>
        <position position="1"/>
    </location>
</feature>
<gene>
    <name evidence="3" type="ORF">RY831_31090</name>
</gene>
<evidence type="ECO:0000256" key="1">
    <source>
        <dbReference type="SAM" id="MobiDB-lite"/>
    </source>
</evidence>
<proteinExistence type="predicted"/>
<dbReference type="EMBL" id="JAWIIV010000061">
    <property type="protein sequence ID" value="MEC4723586.1"/>
    <property type="molecule type" value="Genomic_DNA"/>
</dbReference>
<evidence type="ECO:0000313" key="3">
    <source>
        <dbReference type="EMBL" id="MEC4723586.1"/>
    </source>
</evidence>
<dbReference type="InterPro" id="IPR022385">
    <property type="entry name" value="Rhs_assc_core"/>
</dbReference>
<evidence type="ECO:0000313" key="4">
    <source>
        <dbReference type="Proteomes" id="UP001352263"/>
    </source>
</evidence>
<dbReference type="InterPro" id="IPR031325">
    <property type="entry name" value="RHS_repeat"/>
</dbReference>
<name>A0ABU6JIV4_9BURK</name>
<protein>
    <submittedName>
        <fullName evidence="3">RHS repeat-associated core domain-containing protein</fullName>
    </submittedName>
</protein>